<reference evidence="3" key="1">
    <citation type="submission" date="2021-09" db="EMBL/GenBank/DDBJ databases">
        <authorList>
            <consortium name="AG Swart"/>
            <person name="Singh M."/>
            <person name="Singh A."/>
            <person name="Seah K."/>
            <person name="Emmerich C."/>
        </authorList>
    </citation>
    <scope>NUCLEOTIDE SEQUENCE</scope>
    <source>
        <strain evidence="3">ATCC30299</strain>
    </source>
</reference>
<dbReference type="PANTHER" id="PTHR23084">
    <property type="entry name" value="PHOSPHATIDYLINOSITOL-4-PHOSPHATE 5-KINASE RELATED"/>
    <property type="match status" value="1"/>
</dbReference>
<evidence type="ECO:0000313" key="4">
    <source>
        <dbReference type="Proteomes" id="UP001162131"/>
    </source>
</evidence>
<keyword evidence="4" id="KW-1185">Reference proteome</keyword>
<sequence length="430" mass="49718">MGNLNCSQFCQGSEGGHELDLKQSIARISIQNRKSIKNLQNAAPTQDPPPFHHSLQEPEPSNTASSDLKSFVDGLEQQREEAALRIQQAFRIFYNIRQYLQFKNYRKLNHNYFSSDYIKETVSPANGLLKRKKRKIYTYLDGSTYEGEWKGGFRDGYGIMVWNDGSQYQGEWSYGYPFGEGIFHYKREDVYEGEWRCLYSFDLNKKNAATDGYAWLYKKCKEAKEGPRYSEEHLEKLRKLEKDFGDVIEILEQHKANTENIFDTQLTAKLKEHTFPGKIKYYGEMKGKIREGRGRNIWENGDLYAGFWSNDKQNGIGRNLWVDGSTYIGEYKDNLKEGVGEYCWIDGSKYTGQWKDNVFHGVGKFVWADGREYYGEWSVGKRTGFGIYTWADGKKYAGGWLDGKKHGIGYSTDENGKITKANYSNGKTIK</sequence>
<proteinExistence type="predicted"/>
<evidence type="ECO:0000313" key="3">
    <source>
        <dbReference type="EMBL" id="CAG9321067.1"/>
    </source>
</evidence>
<dbReference type="Pfam" id="PF02493">
    <property type="entry name" value="MORN"/>
    <property type="match status" value="8"/>
</dbReference>
<dbReference type="AlphaFoldDB" id="A0AAU9IZ64"/>
<dbReference type="PANTHER" id="PTHR23084:SF179">
    <property type="entry name" value="OS10G0565000 PROTEIN"/>
    <property type="match status" value="1"/>
</dbReference>
<dbReference type="InterPro" id="IPR003409">
    <property type="entry name" value="MORN"/>
</dbReference>
<dbReference type="SUPFAM" id="SSF82185">
    <property type="entry name" value="Histone H3 K4-specific methyltransferase SET7/9 N-terminal domain"/>
    <property type="match status" value="2"/>
</dbReference>
<dbReference type="EMBL" id="CAJZBQ010000027">
    <property type="protein sequence ID" value="CAG9321067.1"/>
    <property type="molecule type" value="Genomic_DNA"/>
</dbReference>
<dbReference type="Proteomes" id="UP001162131">
    <property type="component" value="Unassembled WGS sequence"/>
</dbReference>
<accession>A0AAU9IZ64</accession>
<evidence type="ECO:0000256" key="1">
    <source>
        <dbReference type="ARBA" id="ARBA00022737"/>
    </source>
</evidence>
<evidence type="ECO:0000256" key="2">
    <source>
        <dbReference type="SAM" id="MobiDB-lite"/>
    </source>
</evidence>
<feature type="region of interest" description="Disordered" evidence="2">
    <location>
        <begin position="40"/>
        <end position="67"/>
    </location>
</feature>
<protein>
    <recommendedName>
        <fullName evidence="5">MORN repeat protein</fullName>
    </recommendedName>
</protein>
<name>A0AAU9IZ64_9CILI</name>
<keyword evidence="1" id="KW-0677">Repeat</keyword>
<dbReference type="Gene3D" id="2.20.110.10">
    <property type="entry name" value="Histone H3 K4-specific methyltransferase SET7/9 N-terminal domain"/>
    <property type="match status" value="4"/>
</dbReference>
<gene>
    <name evidence="3" type="ORF">BSTOLATCC_MIC27639</name>
</gene>
<evidence type="ECO:0008006" key="5">
    <source>
        <dbReference type="Google" id="ProtNLM"/>
    </source>
</evidence>
<dbReference type="SMART" id="SM00698">
    <property type="entry name" value="MORN"/>
    <property type="match status" value="7"/>
</dbReference>
<comment type="caution">
    <text evidence="3">The sequence shown here is derived from an EMBL/GenBank/DDBJ whole genome shotgun (WGS) entry which is preliminary data.</text>
</comment>
<organism evidence="3 4">
    <name type="scientific">Blepharisma stoltei</name>
    <dbReference type="NCBI Taxonomy" id="1481888"/>
    <lineage>
        <taxon>Eukaryota</taxon>
        <taxon>Sar</taxon>
        <taxon>Alveolata</taxon>
        <taxon>Ciliophora</taxon>
        <taxon>Postciliodesmatophora</taxon>
        <taxon>Heterotrichea</taxon>
        <taxon>Heterotrichida</taxon>
        <taxon>Blepharismidae</taxon>
        <taxon>Blepharisma</taxon>
    </lineage>
</organism>